<keyword evidence="1" id="KW-0175">Coiled coil</keyword>
<dbReference type="Pfam" id="PF20935">
    <property type="entry name" value="DUF6847"/>
    <property type="match status" value="1"/>
</dbReference>
<dbReference type="RefSeq" id="WP_077464604.1">
    <property type="nucleotide sequence ID" value="NZ_MLAA01000056.1"/>
</dbReference>
<dbReference type="CDD" id="cd12208">
    <property type="entry name" value="DIP1984-like"/>
    <property type="match status" value="1"/>
</dbReference>
<dbReference type="EMBL" id="MLAA01000056">
    <property type="protein sequence ID" value="OOF66483.1"/>
    <property type="molecule type" value="Genomic_DNA"/>
</dbReference>
<protein>
    <recommendedName>
        <fullName evidence="4">Septicolysin</fullName>
    </recommendedName>
</protein>
<organism evidence="2 3">
    <name type="scientific">Rodentibacter caecimuris</name>
    <dbReference type="NCBI Taxonomy" id="1796644"/>
    <lineage>
        <taxon>Bacteria</taxon>
        <taxon>Pseudomonadati</taxon>
        <taxon>Pseudomonadota</taxon>
        <taxon>Gammaproteobacteria</taxon>
        <taxon>Pasteurellales</taxon>
        <taxon>Pasteurellaceae</taxon>
        <taxon>Rodentibacter</taxon>
    </lineage>
</organism>
<accession>A0ABX3KUV7</accession>
<evidence type="ECO:0000313" key="3">
    <source>
        <dbReference type="Proteomes" id="UP000188820"/>
    </source>
</evidence>
<evidence type="ECO:0000256" key="1">
    <source>
        <dbReference type="SAM" id="Coils"/>
    </source>
</evidence>
<reference evidence="2 3" key="1">
    <citation type="submission" date="2016-10" db="EMBL/GenBank/DDBJ databases">
        <title>Rodentibacter gen. nov. and new species.</title>
        <authorList>
            <person name="Christensen H."/>
        </authorList>
    </citation>
    <scope>NUCLEOTIDE SEQUENCE [LARGE SCALE GENOMIC DNA]</scope>
    <source>
        <strain evidence="2 3">1998236014</strain>
    </source>
</reference>
<evidence type="ECO:0008006" key="4">
    <source>
        <dbReference type="Google" id="ProtNLM"/>
    </source>
</evidence>
<proteinExistence type="predicted"/>
<feature type="coiled-coil region" evidence="1">
    <location>
        <begin position="3"/>
        <end position="64"/>
    </location>
</feature>
<name>A0ABX3KUV7_9PAST</name>
<sequence>MKLAEALMQRADAQRKLAQLTQRLQQNAKYQEGEAPAEQPQALLNEYRQTADELEKLVIAINLANNRIELTNGMTMVAALAKRERLKAEHSALISLADSAQPEQNRYSRSEIKMLASVDIKSLRKQADLLAKQHRELDMLVQQANWQFDL</sequence>
<dbReference type="Gene3D" id="6.10.320.10">
    <property type="match status" value="1"/>
</dbReference>
<evidence type="ECO:0000313" key="2">
    <source>
        <dbReference type="EMBL" id="OOF66483.1"/>
    </source>
</evidence>
<keyword evidence="3" id="KW-1185">Reference proteome</keyword>
<gene>
    <name evidence="2" type="ORF">BKG89_10280</name>
</gene>
<dbReference type="NCBIfam" id="NF038048">
    <property type="entry name" value="DIP1984_fam"/>
    <property type="match status" value="1"/>
</dbReference>
<dbReference type="InterPro" id="IPR047741">
    <property type="entry name" value="DIP1984-like"/>
</dbReference>
<dbReference type="Proteomes" id="UP000188820">
    <property type="component" value="Unassembled WGS sequence"/>
</dbReference>
<comment type="caution">
    <text evidence="2">The sequence shown here is derived from an EMBL/GenBank/DDBJ whole genome shotgun (WGS) entry which is preliminary data.</text>
</comment>